<sequence>MAAAGALAKKGMLGLWSATKSGVSAVTEATKKTRDAYNTYQEKDVLAGLKKSGVEPVDLLVASLQKFFYLSAAGYKHELVAAAQAAASRLLAEGSSVQLDTVLIAGRILEEETLKRGSFEKSGFKAKLNELLKTGRASKEHYDRDQLAHDVYYALLLMSEVAGAKGAQLAHAVRACALRLVESPTPFAPAASGISIPSFDKSTSAAGDAAAAAIAAVNVSAHSAPPSAPAMSGAIAHGGLPETVTPTDEQADPLRYKLVKAIYMVASVLRKEAEAAEERRAKKLRDAEELLRKEQARMHGGI</sequence>
<keyword evidence="1" id="KW-0175">Coiled coil</keyword>
<dbReference type="OrthoDB" id="2018353at2759"/>
<proteinExistence type="predicted"/>
<dbReference type="AlphaFoldDB" id="A0A1Y1I4B8"/>
<dbReference type="OMA" id="HKKFGRS"/>
<evidence type="ECO:0000256" key="1">
    <source>
        <dbReference type="SAM" id="Coils"/>
    </source>
</evidence>
<dbReference type="Proteomes" id="UP000054558">
    <property type="component" value="Unassembled WGS sequence"/>
</dbReference>
<reference evidence="2 3" key="1">
    <citation type="journal article" date="2014" name="Nat. Commun.">
        <title>Klebsormidium flaccidum genome reveals primary factors for plant terrestrial adaptation.</title>
        <authorList>
            <person name="Hori K."/>
            <person name="Maruyama F."/>
            <person name="Fujisawa T."/>
            <person name="Togashi T."/>
            <person name="Yamamoto N."/>
            <person name="Seo M."/>
            <person name="Sato S."/>
            <person name="Yamada T."/>
            <person name="Mori H."/>
            <person name="Tajima N."/>
            <person name="Moriyama T."/>
            <person name="Ikeuchi M."/>
            <person name="Watanabe M."/>
            <person name="Wada H."/>
            <person name="Kobayashi K."/>
            <person name="Saito M."/>
            <person name="Masuda T."/>
            <person name="Sasaki-Sekimoto Y."/>
            <person name="Mashiguchi K."/>
            <person name="Awai K."/>
            <person name="Shimojima M."/>
            <person name="Masuda S."/>
            <person name="Iwai M."/>
            <person name="Nobusawa T."/>
            <person name="Narise T."/>
            <person name="Kondo S."/>
            <person name="Saito H."/>
            <person name="Sato R."/>
            <person name="Murakawa M."/>
            <person name="Ihara Y."/>
            <person name="Oshima-Yamada Y."/>
            <person name="Ohtaka K."/>
            <person name="Satoh M."/>
            <person name="Sonobe K."/>
            <person name="Ishii M."/>
            <person name="Ohtani R."/>
            <person name="Kanamori-Sato M."/>
            <person name="Honoki R."/>
            <person name="Miyazaki D."/>
            <person name="Mochizuki H."/>
            <person name="Umetsu J."/>
            <person name="Higashi K."/>
            <person name="Shibata D."/>
            <person name="Kamiya Y."/>
            <person name="Sato N."/>
            <person name="Nakamura Y."/>
            <person name="Tabata S."/>
            <person name="Ida S."/>
            <person name="Kurokawa K."/>
            <person name="Ohta H."/>
        </authorList>
    </citation>
    <scope>NUCLEOTIDE SEQUENCE [LARGE SCALE GENOMIC DNA]</scope>
    <source>
        <strain evidence="2 3">NIES-2285</strain>
    </source>
</reference>
<dbReference type="EMBL" id="DF237203">
    <property type="protein sequence ID" value="GAQ85775.1"/>
    <property type="molecule type" value="Genomic_DNA"/>
</dbReference>
<evidence type="ECO:0000313" key="2">
    <source>
        <dbReference type="EMBL" id="GAQ85775.1"/>
    </source>
</evidence>
<protein>
    <submittedName>
        <fullName evidence="2">Uncharacterized protein</fullName>
    </submittedName>
</protein>
<accession>A0A1Y1I4B8</accession>
<feature type="coiled-coil region" evidence="1">
    <location>
        <begin position="266"/>
        <end position="294"/>
    </location>
</feature>
<name>A0A1Y1I4B8_KLENI</name>
<keyword evidence="3" id="KW-1185">Reference proteome</keyword>
<organism evidence="2 3">
    <name type="scientific">Klebsormidium nitens</name>
    <name type="common">Green alga</name>
    <name type="synonym">Ulothrix nitens</name>
    <dbReference type="NCBI Taxonomy" id="105231"/>
    <lineage>
        <taxon>Eukaryota</taxon>
        <taxon>Viridiplantae</taxon>
        <taxon>Streptophyta</taxon>
        <taxon>Klebsormidiophyceae</taxon>
        <taxon>Klebsormidiales</taxon>
        <taxon>Klebsormidiaceae</taxon>
        <taxon>Klebsormidium</taxon>
    </lineage>
</organism>
<evidence type="ECO:0000313" key="3">
    <source>
        <dbReference type="Proteomes" id="UP000054558"/>
    </source>
</evidence>
<gene>
    <name evidence="2" type="ORF">KFL_002540090</name>
</gene>